<evidence type="ECO:0000259" key="5">
    <source>
        <dbReference type="PROSITE" id="PS50006"/>
    </source>
</evidence>
<evidence type="ECO:0000259" key="6">
    <source>
        <dbReference type="PROSITE" id="PS51755"/>
    </source>
</evidence>
<name>A0ABT6TI12_9BACL</name>
<dbReference type="PANTHER" id="PTHR23308">
    <property type="entry name" value="NUCLEAR INHIBITOR OF PROTEIN PHOSPHATASE-1"/>
    <property type="match status" value="1"/>
</dbReference>
<dbReference type="InterPro" id="IPR001867">
    <property type="entry name" value="OmpR/PhoB-type_DNA-bd"/>
</dbReference>
<dbReference type="InterPro" id="IPR016032">
    <property type="entry name" value="Sig_transdc_resp-reg_C-effctor"/>
</dbReference>
<dbReference type="Pfam" id="PF00498">
    <property type="entry name" value="FHA"/>
    <property type="match status" value="1"/>
</dbReference>
<dbReference type="Gene3D" id="1.10.10.10">
    <property type="entry name" value="Winged helix-like DNA-binding domain superfamily/Winged helix DNA-binding domain"/>
    <property type="match status" value="1"/>
</dbReference>
<dbReference type="PROSITE" id="PS51755">
    <property type="entry name" value="OMPR_PHOB"/>
    <property type="match status" value="1"/>
</dbReference>
<reference evidence="7" key="1">
    <citation type="submission" date="2023-04" db="EMBL/GenBank/DDBJ databases">
        <title>Comparative genomic analysis of Cohnella hashimotonis sp. nov., isolated from the International Space Station.</title>
        <authorList>
            <person name="Venkateswaran K."/>
            <person name="Simpson A."/>
        </authorList>
    </citation>
    <scope>NUCLEOTIDE SEQUENCE</scope>
    <source>
        <strain evidence="7">F6_2S_P_1</strain>
    </source>
</reference>
<evidence type="ECO:0000313" key="7">
    <source>
        <dbReference type="EMBL" id="MDI4645953.1"/>
    </source>
</evidence>
<dbReference type="Pfam" id="PF00486">
    <property type="entry name" value="Trans_reg_C"/>
    <property type="match status" value="1"/>
</dbReference>
<dbReference type="SUPFAM" id="SSF49879">
    <property type="entry name" value="SMAD/FHA domain"/>
    <property type="match status" value="1"/>
</dbReference>
<evidence type="ECO:0000256" key="3">
    <source>
        <dbReference type="ARBA" id="ARBA00023163"/>
    </source>
</evidence>
<feature type="domain" description="OmpR/PhoB-type" evidence="6">
    <location>
        <begin position="121"/>
        <end position="226"/>
    </location>
</feature>
<feature type="DNA-binding region" description="OmpR/PhoB-type" evidence="4">
    <location>
        <begin position="121"/>
        <end position="226"/>
    </location>
</feature>
<dbReference type="Proteomes" id="UP001161691">
    <property type="component" value="Unassembled WGS sequence"/>
</dbReference>
<dbReference type="RefSeq" id="WP_282908849.1">
    <property type="nucleotide sequence ID" value="NZ_JAGRPV010000001.1"/>
</dbReference>
<dbReference type="PROSITE" id="PS50006">
    <property type="entry name" value="FHA_DOMAIN"/>
    <property type="match status" value="1"/>
</dbReference>
<dbReference type="Gene3D" id="2.60.200.20">
    <property type="match status" value="1"/>
</dbReference>
<dbReference type="InterPro" id="IPR036388">
    <property type="entry name" value="WH-like_DNA-bd_sf"/>
</dbReference>
<sequence>MNTSPCLVVIRGYPFDEGTVLALERPNVVLGRKDAEWTPDIGFDNAYVSRKHAGIVCEKGICTLTDFGSKHGTTVNGNRLMPFKPVILRASDIVAFSKGSVCLAFSSRALEDTLELQLEREELLRPGTGKEDFALDPIRQALTVRNTTYPFTDKEYKCVELLLRKERRFVGKEEIARCVWPERTGKDGIPAAGSEEINSLLYRIRKKTGPVLSIENVRGKGFVLSLSSLAEKSV</sequence>
<feature type="domain" description="FHA" evidence="5">
    <location>
        <begin position="28"/>
        <end position="80"/>
    </location>
</feature>
<dbReference type="InterPro" id="IPR050923">
    <property type="entry name" value="Cell_Proc_Reg/RNA_Proc"/>
</dbReference>
<dbReference type="SMART" id="SM00240">
    <property type="entry name" value="FHA"/>
    <property type="match status" value="1"/>
</dbReference>
<keyword evidence="1" id="KW-0805">Transcription regulation</keyword>
<dbReference type="InterPro" id="IPR000253">
    <property type="entry name" value="FHA_dom"/>
</dbReference>
<dbReference type="SUPFAM" id="SSF46894">
    <property type="entry name" value="C-terminal effector domain of the bipartite response regulators"/>
    <property type="match status" value="1"/>
</dbReference>
<dbReference type="InterPro" id="IPR008984">
    <property type="entry name" value="SMAD_FHA_dom_sf"/>
</dbReference>
<proteinExistence type="predicted"/>
<dbReference type="EMBL" id="JAGRPV010000001">
    <property type="protein sequence ID" value="MDI4645953.1"/>
    <property type="molecule type" value="Genomic_DNA"/>
</dbReference>
<evidence type="ECO:0000256" key="2">
    <source>
        <dbReference type="ARBA" id="ARBA00023125"/>
    </source>
</evidence>
<evidence type="ECO:0000256" key="1">
    <source>
        <dbReference type="ARBA" id="ARBA00023015"/>
    </source>
</evidence>
<keyword evidence="8" id="KW-1185">Reference proteome</keyword>
<organism evidence="7 8">
    <name type="scientific">Cohnella hashimotonis</name>
    <dbReference type="NCBI Taxonomy" id="2826895"/>
    <lineage>
        <taxon>Bacteria</taxon>
        <taxon>Bacillati</taxon>
        <taxon>Bacillota</taxon>
        <taxon>Bacilli</taxon>
        <taxon>Bacillales</taxon>
        <taxon>Paenibacillaceae</taxon>
        <taxon>Cohnella</taxon>
    </lineage>
</organism>
<keyword evidence="2 4" id="KW-0238">DNA-binding</keyword>
<dbReference type="CDD" id="cd00060">
    <property type="entry name" value="FHA"/>
    <property type="match status" value="1"/>
</dbReference>
<protein>
    <submittedName>
        <fullName evidence="7">FHA domain-containing protein</fullName>
    </submittedName>
</protein>
<gene>
    <name evidence="7" type="ORF">KB449_13335</name>
</gene>
<keyword evidence="3" id="KW-0804">Transcription</keyword>
<evidence type="ECO:0000313" key="8">
    <source>
        <dbReference type="Proteomes" id="UP001161691"/>
    </source>
</evidence>
<comment type="caution">
    <text evidence="7">The sequence shown here is derived from an EMBL/GenBank/DDBJ whole genome shotgun (WGS) entry which is preliminary data.</text>
</comment>
<evidence type="ECO:0000256" key="4">
    <source>
        <dbReference type="PROSITE-ProRule" id="PRU01091"/>
    </source>
</evidence>
<dbReference type="CDD" id="cd00383">
    <property type="entry name" value="trans_reg_C"/>
    <property type="match status" value="1"/>
</dbReference>
<accession>A0ABT6TI12</accession>
<dbReference type="SMART" id="SM00862">
    <property type="entry name" value="Trans_reg_C"/>
    <property type="match status" value="1"/>
</dbReference>